<keyword evidence="1" id="KW-0812">Transmembrane</keyword>
<keyword evidence="1" id="KW-1133">Transmembrane helix</keyword>
<dbReference type="Proteomes" id="UP001596956">
    <property type="component" value="Unassembled WGS sequence"/>
</dbReference>
<name>A0ABW3BC70_9ACTN</name>
<accession>A0ABW3BC70</accession>
<evidence type="ECO:0008006" key="4">
    <source>
        <dbReference type="Google" id="ProtNLM"/>
    </source>
</evidence>
<dbReference type="EMBL" id="JBHTHR010000084">
    <property type="protein sequence ID" value="MFD0800690.1"/>
    <property type="molecule type" value="Genomic_DNA"/>
</dbReference>
<gene>
    <name evidence="2" type="ORF">ACFQZU_05070</name>
</gene>
<evidence type="ECO:0000313" key="3">
    <source>
        <dbReference type="Proteomes" id="UP001596956"/>
    </source>
</evidence>
<proteinExistence type="predicted"/>
<evidence type="ECO:0000256" key="1">
    <source>
        <dbReference type="SAM" id="Phobius"/>
    </source>
</evidence>
<feature type="transmembrane region" description="Helical" evidence="1">
    <location>
        <begin position="47"/>
        <end position="68"/>
    </location>
</feature>
<evidence type="ECO:0000313" key="2">
    <source>
        <dbReference type="EMBL" id="MFD0800690.1"/>
    </source>
</evidence>
<keyword evidence="3" id="KW-1185">Reference proteome</keyword>
<comment type="caution">
    <text evidence="2">The sequence shown here is derived from an EMBL/GenBank/DDBJ whole genome shotgun (WGS) entry which is preliminary data.</text>
</comment>
<feature type="transmembrane region" description="Helical" evidence="1">
    <location>
        <begin position="80"/>
        <end position="100"/>
    </location>
</feature>
<keyword evidence="1" id="KW-0472">Membrane</keyword>
<protein>
    <recommendedName>
        <fullName evidence="4">RDD family protein</fullName>
    </recommendedName>
</protein>
<organism evidence="2 3">
    <name type="scientific">Streptomonospora algeriensis</name>
    <dbReference type="NCBI Taxonomy" id="995084"/>
    <lineage>
        <taxon>Bacteria</taxon>
        <taxon>Bacillati</taxon>
        <taxon>Actinomycetota</taxon>
        <taxon>Actinomycetes</taxon>
        <taxon>Streptosporangiales</taxon>
        <taxon>Nocardiopsidaceae</taxon>
        <taxon>Streptomonospora</taxon>
    </lineage>
</organism>
<sequence length="111" mass="12180">MPALFPVPLEQRAFARSARRPGAVLRPPHSGPQRFAASFGRRLTARVIDYTVMGMVVILSFILISALAEISTGSQEISDAYFQAWVYLLAFGTGPGMFLHDRLSNTIVVRG</sequence>
<reference evidence="3" key="1">
    <citation type="journal article" date="2019" name="Int. J. Syst. Evol. Microbiol.">
        <title>The Global Catalogue of Microorganisms (GCM) 10K type strain sequencing project: providing services to taxonomists for standard genome sequencing and annotation.</title>
        <authorList>
            <consortium name="The Broad Institute Genomics Platform"/>
            <consortium name="The Broad Institute Genome Sequencing Center for Infectious Disease"/>
            <person name="Wu L."/>
            <person name="Ma J."/>
        </authorList>
    </citation>
    <scope>NUCLEOTIDE SEQUENCE [LARGE SCALE GENOMIC DNA]</scope>
    <source>
        <strain evidence="3">CCUG 63369</strain>
    </source>
</reference>